<dbReference type="GO" id="GO:0006352">
    <property type="term" value="P:DNA-templated transcription initiation"/>
    <property type="evidence" value="ECO:0007669"/>
    <property type="project" value="InterPro"/>
</dbReference>
<dbReference type="NCBIfam" id="TIGR02937">
    <property type="entry name" value="sigma70-ECF"/>
    <property type="match status" value="1"/>
</dbReference>
<evidence type="ECO:0000256" key="3">
    <source>
        <dbReference type="ARBA" id="ARBA00023015"/>
    </source>
</evidence>
<dbReference type="AlphaFoldDB" id="T0D205"/>
<dbReference type="GO" id="GO:0003677">
    <property type="term" value="F:DNA binding"/>
    <property type="evidence" value="ECO:0007669"/>
    <property type="project" value="InterPro"/>
</dbReference>
<dbReference type="Pfam" id="PF04542">
    <property type="entry name" value="Sigma70_r2"/>
    <property type="match status" value="1"/>
</dbReference>
<organism evidence="6 7">
    <name type="scientific">Alicyclobacillus acidoterrestris (strain ATCC 49025 / DSM 3922 / CIP 106132 / NCIMB 13137 / GD3B)</name>
    <dbReference type="NCBI Taxonomy" id="1356854"/>
    <lineage>
        <taxon>Bacteria</taxon>
        <taxon>Bacillati</taxon>
        <taxon>Bacillota</taxon>
        <taxon>Bacilli</taxon>
        <taxon>Bacillales</taxon>
        <taxon>Alicyclobacillaceae</taxon>
        <taxon>Alicyclobacillus</taxon>
    </lineage>
</organism>
<dbReference type="InterPro" id="IPR016032">
    <property type="entry name" value="Sig_transdc_resp-reg_C-effctor"/>
</dbReference>
<gene>
    <name evidence="6" type="ORF">K1I37_02975</name>
</gene>
<comment type="function">
    <text evidence="5">Sigma factors are initiation factors that promote the attachment of RNA polymerase to specific initiation sites and are then released. Sigma-S contributes to the protection against external stress, thus playing a role in cellular fitness and survival.</text>
</comment>
<name>T0D205_ALIAG</name>
<proteinExistence type="inferred from homology"/>
<dbReference type="RefSeq" id="WP_021296852.1">
    <property type="nucleotide sequence ID" value="NZ_AURB01000136.1"/>
</dbReference>
<dbReference type="SUPFAM" id="SSF46894">
    <property type="entry name" value="C-terminal effector domain of the bipartite response regulators"/>
    <property type="match status" value="1"/>
</dbReference>
<dbReference type="Gene3D" id="1.10.10.10">
    <property type="entry name" value="Winged helix-like DNA-binding domain superfamily/Winged helix DNA-binding domain"/>
    <property type="match status" value="1"/>
</dbReference>
<dbReference type="STRING" id="1356854.N007_08955"/>
<evidence type="ECO:0000313" key="6">
    <source>
        <dbReference type="EMBL" id="UNO49530.1"/>
    </source>
</evidence>
<sequence>MDVETVSIEEAVMRAQLGEELMCLELLRRFHGLICSVARRYQGTCGFEEVYQEASLSFLVAIQLYNPGRGPFVAYAARKVRGDVRTAMRRLWRITDRRQDVHAFEGEVDADAFERAVMEGSGDRIRPRTTPQSAWITTEILRMMIEAAKLSERERAWLHGFIEGWTPEAMATAFHVSVETVRTWRKRALAKLRQSALTLGITFSDFV</sequence>
<reference evidence="7" key="1">
    <citation type="journal article" date="2022" name="G3 (Bethesda)">
        <title>Unveiling the complete genome sequence of Alicyclobacillus acidoterrestris DSM 3922T, a taint-producing strain.</title>
        <authorList>
            <person name="Leonardo I.C."/>
            <person name="Barreto Crespo M.T."/>
            <person name="Gaspar F.B."/>
        </authorList>
    </citation>
    <scope>NUCLEOTIDE SEQUENCE [LARGE SCALE GENOMIC DNA]</scope>
    <source>
        <strain evidence="7">DSM 3922</strain>
    </source>
</reference>
<comment type="similarity">
    <text evidence="1">Belongs to the sigma-70 factor family.</text>
</comment>
<dbReference type="InterPro" id="IPR013325">
    <property type="entry name" value="RNA_pol_sigma_r2"/>
</dbReference>
<dbReference type="Proteomes" id="UP000829401">
    <property type="component" value="Chromosome"/>
</dbReference>
<evidence type="ECO:0000313" key="7">
    <source>
        <dbReference type="Proteomes" id="UP000829401"/>
    </source>
</evidence>
<dbReference type="OrthoDB" id="2375738at2"/>
<evidence type="ECO:0000256" key="5">
    <source>
        <dbReference type="ARBA" id="ARBA00024701"/>
    </source>
</evidence>
<evidence type="ECO:0000256" key="4">
    <source>
        <dbReference type="ARBA" id="ARBA00023163"/>
    </source>
</evidence>
<dbReference type="GO" id="GO:0003700">
    <property type="term" value="F:DNA-binding transcription factor activity"/>
    <property type="evidence" value="ECO:0007669"/>
    <property type="project" value="InterPro"/>
</dbReference>
<dbReference type="SUPFAM" id="SSF88946">
    <property type="entry name" value="Sigma2 domain of RNA polymerase sigma factors"/>
    <property type="match status" value="1"/>
</dbReference>
<dbReference type="EMBL" id="CP080467">
    <property type="protein sequence ID" value="UNO49530.1"/>
    <property type="molecule type" value="Genomic_DNA"/>
</dbReference>
<accession>A0A9E6ZG03</accession>
<evidence type="ECO:0000256" key="1">
    <source>
        <dbReference type="ARBA" id="ARBA00007788"/>
    </source>
</evidence>
<keyword evidence="3" id="KW-0805">Transcription regulation</keyword>
<dbReference type="InterPro" id="IPR007627">
    <property type="entry name" value="RNA_pol_sigma70_r2"/>
</dbReference>
<keyword evidence="4" id="KW-0804">Transcription</keyword>
<protein>
    <recommendedName>
        <fullName evidence="2">RNA polymerase sigma factor SigS</fullName>
    </recommendedName>
</protein>
<keyword evidence="7" id="KW-1185">Reference proteome</keyword>
<dbReference type="InterPro" id="IPR014284">
    <property type="entry name" value="RNA_pol_sigma-70_dom"/>
</dbReference>
<evidence type="ECO:0000256" key="2">
    <source>
        <dbReference type="ARBA" id="ARBA00021245"/>
    </source>
</evidence>
<dbReference type="eggNOG" id="COG1595">
    <property type="taxonomic scope" value="Bacteria"/>
</dbReference>
<dbReference type="KEGG" id="aaco:K1I37_02975"/>
<accession>T0D205</accession>
<dbReference type="InterPro" id="IPR036388">
    <property type="entry name" value="WH-like_DNA-bd_sf"/>
</dbReference>
<dbReference type="Gene3D" id="1.10.1740.10">
    <property type="match status" value="1"/>
</dbReference>